<comment type="caution">
    <text evidence="1">The sequence shown here is derived from an EMBL/GenBank/DDBJ whole genome shotgun (WGS) entry which is preliminary data.</text>
</comment>
<gene>
    <name evidence="1" type="ORF">OXD698_LOCUS54389</name>
</gene>
<feature type="non-terminal residue" evidence="1">
    <location>
        <position position="1"/>
    </location>
</feature>
<evidence type="ECO:0000313" key="2">
    <source>
        <dbReference type="Proteomes" id="UP000663844"/>
    </source>
</evidence>
<dbReference type="EMBL" id="CAJOAZ010032904">
    <property type="protein sequence ID" value="CAF4450906.1"/>
    <property type="molecule type" value="Genomic_DNA"/>
</dbReference>
<reference evidence="1" key="1">
    <citation type="submission" date="2021-02" db="EMBL/GenBank/DDBJ databases">
        <authorList>
            <person name="Nowell W R."/>
        </authorList>
    </citation>
    <scope>NUCLEOTIDE SEQUENCE</scope>
</reference>
<dbReference type="AlphaFoldDB" id="A0A820SI63"/>
<evidence type="ECO:0000313" key="1">
    <source>
        <dbReference type="EMBL" id="CAF4450906.1"/>
    </source>
</evidence>
<accession>A0A820SI63</accession>
<proteinExistence type="predicted"/>
<dbReference type="Proteomes" id="UP000663844">
    <property type="component" value="Unassembled WGS sequence"/>
</dbReference>
<organism evidence="1 2">
    <name type="scientific">Adineta steineri</name>
    <dbReference type="NCBI Taxonomy" id="433720"/>
    <lineage>
        <taxon>Eukaryota</taxon>
        <taxon>Metazoa</taxon>
        <taxon>Spiralia</taxon>
        <taxon>Gnathifera</taxon>
        <taxon>Rotifera</taxon>
        <taxon>Eurotatoria</taxon>
        <taxon>Bdelloidea</taxon>
        <taxon>Adinetida</taxon>
        <taxon>Adinetidae</taxon>
        <taxon>Adineta</taxon>
    </lineage>
</organism>
<name>A0A820SI63_9BILA</name>
<protein>
    <submittedName>
        <fullName evidence="1">Uncharacterized protein</fullName>
    </submittedName>
</protein>
<sequence>YTTTREVVYTKVTRNGVAIAILPWSPFFDDNLKVGSQSGCRSFLNG</sequence>